<dbReference type="GO" id="GO:0051996">
    <property type="term" value="F:squalene synthase [NAD(P)H] activity"/>
    <property type="evidence" value="ECO:0007669"/>
    <property type="project" value="InterPro"/>
</dbReference>
<dbReference type="OrthoDB" id="9807580at2"/>
<dbReference type="SUPFAM" id="SSF48576">
    <property type="entry name" value="Terpenoid synthases"/>
    <property type="match status" value="1"/>
</dbReference>
<evidence type="ECO:0000256" key="3">
    <source>
        <dbReference type="SAM" id="MobiDB-lite"/>
    </source>
</evidence>
<dbReference type="InterPro" id="IPR033904">
    <property type="entry name" value="Trans_IPPS_HH"/>
</dbReference>
<name>A0A285M0V7_9NOCA</name>
<dbReference type="CDD" id="cd00683">
    <property type="entry name" value="Trans_IPPS_HH"/>
    <property type="match status" value="1"/>
</dbReference>
<keyword evidence="2" id="KW-0808">Transferase</keyword>
<proteinExistence type="predicted"/>
<dbReference type="SFLD" id="SFLDG01018">
    <property type="entry name" value="Squalene/Phytoene_Synthase_Lik"/>
    <property type="match status" value="1"/>
</dbReference>
<dbReference type="InterPro" id="IPR008949">
    <property type="entry name" value="Isoprenoid_synthase_dom_sf"/>
</dbReference>
<evidence type="ECO:0000313" key="5">
    <source>
        <dbReference type="Proteomes" id="UP000219565"/>
    </source>
</evidence>
<sequence length="334" mass="37390">MTRTELDAAGITDRSLRQSYEHCRALNARHGKTFFLATRLLAPDQRPGVHALYGFARRADDIVDDLDARLGTSDRAARLDSLAGQLKTRDVGGDPVLAAVLHTADRYRIPDHLFDAFLTSMRMDLSVTTYPDRGALDRYVYGSAEVIGLQLLPILGTTVPGPEAEPYAAALGKAFQLTNFLRDVDEDLARDRVYLPADELAVHGVDRELLVWCRRYGKGEPRVRRALADQHEIARRIYDFARGGIERLAPRSRPCVATALLLYSEILDRIEDSDFEVFGHRATVGTRRRVRVGAEGLVRAWWARSGRRADSLSPRRSARRHGNTLREGYGSLPT</sequence>
<dbReference type="SFLD" id="SFLDG01212">
    <property type="entry name" value="Phytoene_synthase_like"/>
    <property type="match status" value="1"/>
</dbReference>
<dbReference type="GO" id="GO:0004311">
    <property type="term" value="F:geranylgeranyl diphosphate synthase activity"/>
    <property type="evidence" value="ECO:0007669"/>
    <property type="project" value="InterPro"/>
</dbReference>
<reference evidence="4 5" key="1">
    <citation type="submission" date="2017-09" db="EMBL/GenBank/DDBJ databases">
        <authorList>
            <person name="Ehlers B."/>
            <person name="Leendertz F.H."/>
        </authorList>
    </citation>
    <scope>NUCLEOTIDE SEQUENCE [LARGE SCALE GENOMIC DNA]</scope>
    <source>
        <strain evidence="4 5">DSM 45537</strain>
    </source>
</reference>
<keyword evidence="5" id="KW-1185">Reference proteome</keyword>
<dbReference type="PANTHER" id="PTHR31480">
    <property type="entry name" value="BIFUNCTIONAL LYCOPENE CYCLASE/PHYTOENE SYNTHASE"/>
    <property type="match status" value="1"/>
</dbReference>
<dbReference type="PROSITE" id="PS01045">
    <property type="entry name" value="SQUALEN_PHYTOEN_SYN_2"/>
    <property type="match status" value="1"/>
</dbReference>
<evidence type="ECO:0000313" key="4">
    <source>
        <dbReference type="EMBL" id="SNY89546.1"/>
    </source>
</evidence>
<feature type="region of interest" description="Disordered" evidence="3">
    <location>
        <begin position="312"/>
        <end position="334"/>
    </location>
</feature>
<dbReference type="InterPro" id="IPR019845">
    <property type="entry name" value="Squalene/phytoene_synthase_CS"/>
</dbReference>
<dbReference type="InterPro" id="IPR044843">
    <property type="entry name" value="Trans_IPPS_bact-type"/>
</dbReference>
<dbReference type="SFLD" id="SFLDS00005">
    <property type="entry name" value="Isoprenoid_Synthase_Type_I"/>
    <property type="match status" value="1"/>
</dbReference>
<dbReference type="STRING" id="1379680.GCA_001612615_04470"/>
<dbReference type="AlphaFoldDB" id="A0A285M0V7"/>
<dbReference type="RefSeq" id="WP_097248228.1">
    <property type="nucleotide sequence ID" value="NZ_OBEG01000009.1"/>
</dbReference>
<dbReference type="EMBL" id="OBEG01000009">
    <property type="protein sequence ID" value="SNY89546.1"/>
    <property type="molecule type" value="Genomic_DNA"/>
</dbReference>
<organism evidence="4 5">
    <name type="scientific">Nocardia amikacinitolerans</name>
    <dbReference type="NCBI Taxonomy" id="756689"/>
    <lineage>
        <taxon>Bacteria</taxon>
        <taxon>Bacillati</taxon>
        <taxon>Actinomycetota</taxon>
        <taxon>Actinomycetes</taxon>
        <taxon>Mycobacteriales</taxon>
        <taxon>Nocardiaceae</taxon>
        <taxon>Nocardia</taxon>
    </lineage>
</organism>
<dbReference type="InterPro" id="IPR002060">
    <property type="entry name" value="Squ/phyt_synthse"/>
</dbReference>
<protein>
    <submittedName>
        <fullName evidence="4">Phytoene synthase</fullName>
    </submittedName>
</protein>
<dbReference type="Proteomes" id="UP000219565">
    <property type="component" value="Unassembled WGS sequence"/>
</dbReference>
<gene>
    <name evidence="4" type="ORF">SAMN04244553_6565</name>
</gene>
<evidence type="ECO:0000256" key="2">
    <source>
        <dbReference type="ARBA" id="ARBA00022679"/>
    </source>
</evidence>
<accession>A0A285M0V7</accession>
<comment type="pathway">
    <text evidence="1">Carotenoid biosynthesis; phytoene biosynthesis.</text>
</comment>
<dbReference type="GO" id="GO:0016117">
    <property type="term" value="P:carotenoid biosynthetic process"/>
    <property type="evidence" value="ECO:0007669"/>
    <property type="project" value="UniProtKB-ARBA"/>
</dbReference>
<dbReference type="UniPathway" id="UPA00799"/>
<dbReference type="Gene3D" id="1.10.600.10">
    <property type="entry name" value="Farnesyl Diphosphate Synthase"/>
    <property type="match status" value="1"/>
</dbReference>
<evidence type="ECO:0000256" key="1">
    <source>
        <dbReference type="ARBA" id="ARBA00004684"/>
    </source>
</evidence>
<dbReference type="Pfam" id="PF00494">
    <property type="entry name" value="SQS_PSY"/>
    <property type="match status" value="1"/>
</dbReference>